<dbReference type="EMBL" id="RBXL01000001">
    <property type="protein sequence ID" value="RKT44991.1"/>
    <property type="molecule type" value="Genomic_DNA"/>
</dbReference>
<dbReference type="Proteomes" id="UP000274556">
    <property type="component" value="Unassembled WGS sequence"/>
</dbReference>
<feature type="domain" description="Schlafen AlbA-2" evidence="1">
    <location>
        <begin position="21"/>
        <end position="135"/>
    </location>
</feature>
<name>A0A495V6I0_9GAMM</name>
<organism evidence="2 3">
    <name type="scientific">Thiocapsa rosea</name>
    <dbReference type="NCBI Taxonomy" id="69360"/>
    <lineage>
        <taxon>Bacteria</taxon>
        <taxon>Pseudomonadati</taxon>
        <taxon>Pseudomonadota</taxon>
        <taxon>Gammaproteobacteria</taxon>
        <taxon>Chromatiales</taxon>
        <taxon>Chromatiaceae</taxon>
        <taxon>Thiocapsa</taxon>
    </lineage>
</organism>
<dbReference type="InterPro" id="IPR038461">
    <property type="entry name" value="Schlafen_AlbA_2_dom_sf"/>
</dbReference>
<dbReference type="AlphaFoldDB" id="A0A495V6I0"/>
<gene>
    <name evidence="2" type="ORF">BDD21_2403</name>
</gene>
<accession>A0A495V6I0</accession>
<dbReference type="GO" id="GO:0003677">
    <property type="term" value="F:DNA binding"/>
    <property type="evidence" value="ECO:0007669"/>
    <property type="project" value="UniProtKB-KW"/>
</dbReference>
<protein>
    <submittedName>
        <fullName evidence="2">Putative DNA-binding protein</fullName>
    </submittedName>
</protein>
<dbReference type="OrthoDB" id="9768354at2"/>
<reference evidence="2 3" key="1">
    <citation type="submission" date="2018-10" db="EMBL/GenBank/DDBJ databases">
        <title>Genomic Encyclopedia of Archaeal and Bacterial Type Strains, Phase II (KMG-II): from individual species to whole genera.</title>
        <authorList>
            <person name="Goeker M."/>
        </authorList>
    </citation>
    <scope>NUCLEOTIDE SEQUENCE [LARGE SCALE GENOMIC DNA]</scope>
    <source>
        <strain evidence="2 3">DSM 235</strain>
    </source>
</reference>
<evidence type="ECO:0000259" key="1">
    <source>
        <dbReference type="Pfam" id="PF04326"/>
    </source>
</evidence>
<evidence type="ECO:0000313" key="3">
    <source>
        <dbReference type="Proteomes" id="UP000274556"/>
    </source>
</evidence>
<keyword evidence="2" id="KW-0238">DNA-binding</keyword>
<dbReference type="InterPro" id="IPR007421">
    <property type="entry name" value="Schlafen_AlbA_2_dom"/>
</dbReference>
<sequence>MAEIEKILSESRFNDLLGIAESHRLEFKSQPYDLQQTKQQHELAKDVSALANSDGGCIVVGIKTKKDLNQKLDIVDKVRPFARSFFDRDKLFETIEKWVFPHIQNVRIDWHDALQDVGKGLFSIAVPVQEQASKPYLVIRNIDDEDNVYGNVVGIFERRRDAVSHRTPQGIHSLLSFAENTIELSNRLSSIESLLMERNIKDRKQGEEDYARTIDGVVEERIRECAEAADLKGRAYLSIACFPSQRVDIPTLFRGQNDAVVKLIDQPPRYRDSGWDLRTSRLSKPIRGLLRRAVEPGALSLDVWRDGVIIAVVSADKDYLSWGRYSSNDDIPNINPIALIEVISLFSRLSKYILRLAEPPPENAGFRLSFSNITQNGKAYRLRSLNYIGMSKEAPSSDMVINVPRQDLEAQDDELAFNVFCSVFEWFGIDHDKIPVAKIREDGVYVLDIESIVNLRG</sequence>
<keyword evidence="3" id="KW-1185">Reference proteome</keyword>
<evidence type="ECO:0000313" key="2">
    <source>
        <dbReference type="EMBL" id="RKT44991.1"/>
    </source>
</evidence>
<dbReference type="Gene3D" id="3.30.950.30">
    <property type="entry name" value="Schlafen, AAA domain"/>
    <property type="match status" value="1"/>
</dbReference>
<proteinExistence type="predicted"/>
<comment type="caution">
    <text evidence="2">The sequence shown here is derived from an EMBL/GenBank/DDBJ whole genome shotgun (WGS) entry which is preliminary data.</text>
</comment>
<dbReference type="RefSeq" id="WP_120797351.1">
    <property type="nucleotide sequence ID" value="NZ_RBXL01000001.1"/>
</dbReference>
<dbReference type="Pfam" id="PF04326">
    <property type="entry name" value="SLFN_AlbA_2"/>
    <property type="match status" value="1"/>
</dbReference>